<keyword evidence="2" id="KW-0472">Membrane</keyword>
<dbReference type="EMBL" id="CP104003">
    <property type="protein sequence ID" value="UWM53594.1"/>
    <property type="molecule type" value="Genomic_DNA"/>
</dbReference>
<evidence type="ECO:0000313" key="3">
    <source>
        <dbReference type="EMBL" id="UWM53594.1"/>
    </source>
</evidence>
<evidence type="ECO:0000256" key="2">
    <source>
        <dbReference type="SAM" id="Phobius"/>
    </source>
</evidence>
<dbReference type="RefSeq" id="WP_260592588.1">
    <property type="nucleotide sequence ID" value="NZ_CP104003.1"/>
</dbReference>
<gene>
    <name evidence="3" type="ORF">N0B31_15795</name>
</gene>
<reference evidence="3" key="1">
    <citation type="submission" date="2022-09" db="EMBL/GenBank/DDBJ databases">
        <title>Diverse halophilic archaea isolated from saline environments.</title>
        <authorList>
            <person name="Cui H.-L."/>
        </authorList>
    </citation>
    <scope>NUCLEOTIDE SEQUENCE</scope>
    <source>
        <strain evidence="3">ZS-35-S2</strain>
    </source>
</reference>
<feature type="transmembrane region" description="Helical" evidence="2">
    <location>
        <begin position="246"/>
        <end position="264"/>
    </location>
</feature>
<protein>
    <submittedName>
        <fullName evidence="3">Gluconate 2-dehydrogenase subunit 3 family protein</fullName>
    </submittedName>
</protein>
<keyword evidence="4" id="KW-1185">Reference proteome</keyword>
<evidence type="ECO:0000313" key="4">
    <source>
        <dbReference type="Proteomes" id="UP001057580"/>
    </source>
</evidence>
<feature type="transmembrane region" description="Helical" evidence="2">
    <location>
        <begin position="112"/>
        <end position="145"/>
    </location>
</feature>
<dbReference type="AlphaFoldDB" id="A0A9E7R0V5"/>
<accession>A0A9E7R0V5</accession>
<feature type="transmembrane region" description="Helical" evidence="2">
    <location>
        <begin position="191"/>
        <end position="210"/>
    </location>
</feature>
<keyword evidence="2" id="KW-0812">Transmembrane</keyword>
<feature type="region of interest" description="Disordered" evidence="1">
    <location>
        <begin position="269"/>
        <end position="299"/>
    </location>
</feature>
<dbReference type="GeneID" id="74943915"/>
<feature type="transmembrane region" description="Helical" evidence="2">
    <location>
        <begin position="75"/>
        <end position="97"/>
    </location>
</feature>
<dbReference type="KEGG" id="ssai:N0B31_15795"/>
<evidence type="ECO:0000256" key="1">
    <source>
        <dbReference type="SAM" id="MobiDB-lite"/>
    </source>
</evidence>
<feature type="transmembrane region" description="Helical" evidence="2">
    <location>
        <begin position="222"/>
        <end position="240"/>
    </location>
</feature>
<keyword evidence="2" id="KW-1133">Transmembrane helix</keyword>
<sequence>MTSLRVDRVGRGTQVVVAVAVGFAGVLAVSAPLVGVFAAGALVVPLAVLFGRAGTLGVVAGAASYHTVVGGSPTTVAAGTAGTLAFAAVGVALWAAVRRETPWLVGGRRWPLAFAGVVAVAGLCHAATVGWVATAVGASAFVSVVPVRAVETLVVAVPLGPALYLTGARLLGHPPVSGLDTTTNHRRYRVATPAVVAVLWVGVGVVLSTLAEDLGYVTDPAALFGGRVPAWLAGVVFTVVVESGRWVQVLGGVLALAFVAFALASRGGSDGGPTAVGTARGPERSDGGAPSPGAWVTEGAPHRLTRRDAVVALGALGIGAGVGRASLATVRPPTPTVDGLVAVAAAVYPSAVTPSSAFVERYVAGRARVDPTYLAAVERAVGALDEQARLVHGAPLTECAPAECEAVLRELGVNGARADPDGGTASRIRHYVVDELLFALFSTPVGGRLVGIENPPGYGGGHEAYQRAPHAPEEVGR</sequence>
<feature type="transmembrane region" description="Helical" evidence="2">
    <location>
        <begin position="37"/>
        <end position="63"/>
    </location>
</feature>
<proteinExistence type="predicted"/>
<name>A0A9E7R0V5_9EURY</name>
<feature type="transmembrane region" description="Helical" evidence="2">
    <location>
        <begin position="12"/>
        <end position="31"/>
    </location>
</feature>
<organism evidence="3 4">
    <name type="scientific">Salinirubellus salinus</name>
    <dbReference type="NCBI Taxonomy" id="1364945"/>
    <lineage>
        <taxon>Archaea</taxon>
        <taxon>Methanobacteriati</taxon>
        <taxon>Methanobacteriota</taxon>
        <taxon>Stenosarchaea group</taxon>
        <taxon>Halobacteria</taxon>
        <taxon>Halobacteriales</taxon>
        <taxon>Natronomonadaceae</taxon>
        <taxon>Salinirubellus</taxon>
    </lineage>
</organism>
<feature type="transmembrane region" description="Helical" evidence="2">
    <location>
        <begin position="152"/>
        <end position="171"/>
    </location>
</feature>
<dbReference type="Proteomes" id="UP001057580">
    <property type="component" value="Chromosome"/>
</dbReference>